<evidence type="ECO:0000256" key="3">
    <source>
        <dbReference type="ARBA" id="ARBA00022692"/>
    </source>
</evidence>
<keyword evidence="5" id="KW-0406">Ion transport</keyword>
<dbReference type="GO" id="GO:0044877">
    <property type="term" value="F:protein-containing complex binding"/>
    <property type="evidence" value="ECO:0007669"/>
    <property type="project" value="TreeGrafter"/>
</dbReference>
<dbReference type="GO" id="GO:0005886">
    <property type="term" value="C:plasma membrane"/>
    <property type="evidence" value="ECO:0007669"/>
    <property type="project" value="TreeGrafter"/>
</dbReference>
<organism evidence="10 11">
    <name type="scientific">Gongylonema pulchrum</name>
    <dbReference type="NCBI Taxonomy" id="637853"/>
    <lineage>
        <taxon>Eukaryota</taxon>
        <taxon>Metazoa</taxon>
        <taxon>Ecdysozoa</taxon>
        <taxon>Nematoda</taxon>
        <taxon>Chromadorea</taxon>
        <taxon>Rhabditida</taxon>
        <taxon>Spirurina</taxon>
        <taxon>Spiruromorpha</taxon>
        <taxon>Spiruroidea</taxon>
        <taxon>Gongylonematidae</taxon>
        <taxon>Gongylonema</taxon>
    </lineage>
</organism>
<evidence type="ECO:0000256" key="9">
    <source>
        <dbReference type="SAM" id="Phobius"/>
    </source>
</evidence>
<keyword evidence="6 9" id="KW-0472">Membrane</keyword>
<gene>
    <name evidence="10" type="ORF">GPUH_LOCUS19105</name>
</gene>
<evidence type="ECO:0000256" key="1">
    <source>
        <dbReference type="ARBA" id="ARBA00004141"/>
    </source>
</evidence>
<sequence>MLVIDLDEDTGVWQFTYTKIADPVIPKCNIFSLEEDSRDCSFNETGKNISNRENYIDEMMKYWSTRSEILKFPNFSKEYALSMYWSSLTLTTKGQQVVDTLIGLLVFAVIVGSVGSVVSTMNRNQTEFQDTLDGIKFYMNYRQVDSDIQKRVLNCCEYIHDQGMSKDEKILLEGLPKRLHGQLAVHLHMATLQHVELLQVLTSALSILK</sequence>
<protein>
    <submittedName>
        <fullName evidence="10">Uncharacterized protein</fullName>
    </submittedName>
</protein>
<dbReference type="Proteomes" id="UP000271098">
    <property type="component" value="Unassembled WGS sequence"/>
</dbReference>
<comment type="subcellular location">
    <subcellularLocation>
        <location evidence="1">Membrane</location>
        <topology evidence="1">Multi-pass membrane protein</topology>
    </subcellularLocation>
</comment>
<keyword evidence="4 9" id="KW-1133">Transmembrane helix</keyword>
<keyword evidence="7" id="KW-1071">Ligand-gated ion channel</keyword>
<evidence type="ECO:0000256" key="6">
    <source>
        <dbReference type="ARBA" id="ARBA00023136"/>
    </source>
</evidence>
<evidence type="ECO:0000256" key="2">
    <source>
        <dbReference type="ARBA" id="ARBA00022448"/>
    </source>
</evidence>
<dbReference type="OrthoDB" id="421226at2759"/>
<dbReference type="FunFam" id="1.10.287.630:FF:000001">
    <property type="entry name" value="Cyclic nucleotide-gated channel alpha 3"/>
    <property type="match status" value="1"/>
</dbReference>
<evidence type="ECO:0000313" key="11">
    <source>
        <dbReference type="Proteomes" id="UP000271098"/>
    </source>
</evidence>
<evidence type="ECO:0000256" key="5">
    <source>
        <dbReference type="ARBA" id="ARBA00023065"/>
    </source>
</evidence>
<proteinExistence type="predicted"/>
<dbReference type="SUPFAM" id="SSF51206">
    <property type="entry name" value="cAMP-binding domain-like"/>
    <property type="match status" value="1"/>
</dbReference>
<evidence type="ECO:0000256" key="8">
    <source>
        <dbReference type="ARBA" id="ARBA00023303"/>
    </source>
</evidence>
<evidence type="ECO:0000313" key="10">
    <source>
        <dbReference type="EMBL" id="VDN33151.1"/>
    </source>
</evidence>
<dbReference type="GO" id="GO:0017071">
    <property type="term" value="C:intracellular cyclic nucleotide activated cation channel complex"/>
    <property type="evidence" value="ECO:0007669"/>
    <property type="project" value="TreeGrafter"/>
</dbReference>
<dbReference type="GO" id="GO:0005223">
    <property type="term" value="F:intracellularly cGMP-activated cation channel activity"/>
    <property type="evidence" value="ECO:0007669"/>
    <property type="project" value="TreeGrafter"/>
</dbReference>
<keyword evidence="8" id="KW-0407">Ion channel</keyword>
<dbReference type="GO" id="GO:0030553">
    <property type="term" value="F:cGMP binding"/>
    <property type="evidence" value="ECO:0007669"/>
    <property type="project" value="TreeGrafter"/>
</dbReference>
<dbReference type="GO" id="GO:0005222">
    <property type="term" value="F:intracellularly cAMP-activated cation channel activity"/>
    <property type="evidence" value="ECO:0007669"/>
    <property type="project" value="TreeGrafter"/>
</dbReference>
<keyword evidence="3 9" id="KW-0812">Transmembrane</keyword>
<reference evidence="10 11" key="1">
    <citation type="submission" date="2018-11" db="EMBL/GenBank/DDBJ databases">
        <authorList>
            <consortium name="Pathogen Informatics"/>
        </authorList>
    </citation>
    <scope>NUCLEOTIDE SEQUENCE [LARGE SCALE GENOMIC DNA]</scope>
</reference>
<dbReference type="PANTHER" id="PTHR45638:SF11">
    <property type="entry name" value="CYCLIC NUCLEOTIDE-GATED CATION CHANNEL SUBUNIT A"/>
    <property type="match status" value="1"/>
</dbReference>
<dbReference type="PANTHER" id="PTHR45638">
    <property type="entry name" value="CYCLIC NUCLEOTIDE-GATED CATION CHANNEL SUBUNIT A"/>
    <property type="match status" value="1"/>
</dbReference>
<keyword evidence="2" id="KW-0813">Transport</keyword>
<feature type="transmembrane region" description="Helical" evidence="9">
    <location>
        <begin position="100"/>
        <end position="118"/>
    </location>
</feature>
<dbReference type="InterPro" id="IPR050866">
    <property type="entry name" value="CNG_cation_channel"/>
</dbReference>
<name>A0A3P7NS12_9BILA</name>
<dbReference type="Gene3D" id="1.10.287.630">
    <property type="entry name" value="Helix hairpin bin"/>
    <property type="match status" value="1"/>
</dbReference>
<evidence type="ECO:0000256" key="7">
    <source>
        <dbReference type="ARBA" id="ARBA00023286"/>
    </source>
</evidence>
<accession>A0A3P7NS12</accession>
<dbReference type="EMBL" id="UYRT01087920">
    <property type="protein sequence ID" value="VDN33151.1"/>
    <property type="molecule type" value="Genomic_DNA"/>
</dbReference>
<dbReference type="InterPro" id="IPR018490">
    <property type="entry name" value="cNMP-bd_dom_sf"/>
</dbReference>
<dbReference type="AlphaFoldDB" id="A0A3P7NS12"/>
<evidence type="ECO:0000256" key="4">
    <source>
        <dbReference type="ARBA" id="ARBA00022989"/>
    </source>
</evidence>
<keyword evidence="11" id="KW-1185">Reference proteome</keyword>